<feature type="transmembrane region" description="Helical" evidence="1">
    <location>
        <begin position="43"/>
        <end position="64"/>
    </location>
</feature>
<dbReference type="SUPFAM" id="SSF55785">
    <property type="entry name" value="PYP-like sensor domain (PAS domain)"/>
    <property type="match status" value="2"/>
</dbReference>
<evidence type="ECO:0000259" key="4">
    <source>
        <dbReference type="PROSITE" id="PS50887"/>
    </source>
</evidence>
<dbReference type="InterPro" id="IPR005330">
    <property type="entry name" value="MHYT_dom"/>
</dbReference>
<dbReference type="AlphaFoldDB" id="A0A2P8H963"/>
<feature type="coiled-coil region" evidence="2">
    <location>
        <begin position="463"/>
        <end position="490"/>
    </location>
</feature>
<feature type="domain" description="MHYT" evidence="5">
    <location>
        <begin position="8"/>
        <end position="195"/>
    </location>
</feature>
<dbReference type="GO" id="GO:0052621">
    <property type="term" value="F:diguanylate cyclase activity"/>
    <property type="evidence" value="ECO:0007669"/>
    <property type="project" value="TreeGrafter"/>
</dbReference>
<sequence>MMDIQTSFNMTLLFLALLAAVAMSFTAVYIITFEEKQKRYTRFISLCIWSLGLWTTYLLTLFAWEVPLHVSFSSLLLVISLVVTTLAVWTAVYYLNAHFSQRRLVFTTLFLSASFGAMHFIGIFGLQIAANISYDWLWLFFALCSAVLLSYLYLKSITKASFQRRPFAFGLTAGLTQGLTAFFFHTTALSSIELTYSNTLRQHEPFYAVSNDHAAIPIAVFIVIIVSMFFYIAYKNIKMMQSVQKKEQETRDILASISDPFIFADNDGKIIYMNNTAARFLSLDKKVLNNVLHTKVFQKNPALIQHIQHASNKLEEEIQFEGEWLEVTFYPSPSGWGILMESITWQKEMDWLIQERERKFRAVFNFSSVPLVVADRDLNILEANNEFHSLFSSDAKMQLYDWISEEDHLKVQQKQEQLFTGTLAAYTLALKILVGDELREFEMKASIVDSSYTQKAYSVHVLEDVSKQQAEKYELQIEKARMEKEAKLDELTGVYNRRAFEELLQVLWGSVKNQRIPLAALFIDVDNFKDYNDRYNHLEGDRCLQAVANALKAELTREMDTVARFGGEEFVVLLPGANKTEALEVGENLRNSIESLNIKHEGSPYGIVTVSIGAAVVTATDHHNARDFLKEADEALYKAKDGDKNTVAYIQTKP</sequence>
<dbReference type="InterPro" id="IPR043128">
    <property type="entry name" value="Rev_trsase/Diguanyl_cyclase"/>
</dbReference>
<dbReference type="EMBL" id="PYAV01000013">
    <property type="protein sequence ID" value="PSL42731.1"/>
    <property type="molecule type" value="Genomic_DNA"/>
</dbReference>
<dbReference type="Proteomes" id="UP000242310">
    <property type="component" value="Unassembled WGS sequence"/>
</dbReference>
<evidence type="ECO:0000256" key="1">
    <source>
        <dbReference type="PROSITE-ProRule" id="PRU00244"/>
    </source>
</evidence>
<accession>A0A2P8H963</accession>
<dbReference type="InterPro" id="IPR000160">
    <property type="entry name" value="GGDEF_dom"/>
</dbReference>
<feature type="domain" description="GGDEF" evidence="4">
    <location>
        <begin position="516"/>
        <end position="652"/>
    </location>
</feature>
<dbReference type="PANTHER" id="PTHR45138:SF9">
    <property type="entry name" value="DIGUANYLATE CYCLASE DGCM-RELATED"/>
    <property type="match status" value="1"/>
</dbReference>
<gene>
    <name evidence="6" type="ORF">B0H94_11317</name>
</gene>
<comment type="caution">
    <text evidence="6">The sequence shown here is derived from an EMBL/GenBank/DDBJ whole genome shotgun (WGS) entry which is preliminary data.</text>
</comment>
<dbReference type="InterPro" id="IPR050469">
    <property type="entry name" value="Diguanylate_Cyclase"/>
</dbReference>
<dbReference type="CDD" id="cd00130">
    <property type="entry name" value="PAS"/>
    <property type="match status" value="2"/>
</dbReference>
<dbReference type="InterPro" id="IPR035965">
    <property type="entry name" value="PAS-like_dom_sf"/>
</dbReference>
<feature type="transmembrane region" description="Helical" evidence="1">
    <location>
        <begin position="166"/>
        <end position="184"/>
    </location>
</feature>
<feature type="transmembrane region" description="Helical" evidence="1">
    <location>
        <begin position="136"/>
        <end position="154"/>
    </location>
</feature>
<evidence type="ECO:0000259" key="5">
    <source>
        <dbReference type="PROSITE" id="PS50924"/>
    </source>
</evidence>
<feature type="transmembrane region" description="Helical" evidence="1">
    <location>
        <begin position="104"/>
        <end position="130"/>
    </location>
</feature>
<dbReference type="Pfam" id="PF00990">
    <property type="entry name" value="GGDEF"/>
    <property type="match status" value="1"/>
</dbReference>
<keyword evidence="1" id="KW-0472">Membrane</keyword>
<evidence type="ECO:0000256" key="2">
    <source>
        <dbReference type="SAM" id="Coils"/>
    </source>
</evidence>
<dbReference type="NCBIfam" id="TIGR00229">
    <property type="entry name" value="sensory_box"/>
    <property type="match status" value="1"/>
</dbReference>
<evidence type="ECO:0000259" key="3">
    <source>
        <dbReference type="PROSITE" id="PS50112"/>
    </source>
</evidence>
<keyword evidence="1" id="KW-0812">Transmembrane</keyword>
<name>A0A2P8H963_9BACI</name>
<dbReference type="Pfam" id="PF03707">
    <property type="entry name" value="MHYT"/>
    <property type="match status" value="1"/>
</dbReference>
<dbReference type="GO" id="GO:1902201">
    <property type="term" value="P:negative regulation of bacterial-type flagellum-dependent cell motility"/>
    <property type="evidence" value="ECO:0007669"/>
    <property type="project" value="TreeGrafter"/>
</dbReference>
<dbReference type="SMART" id="SM00267">
    <property type="entry name" value="GGDEF"/>
    <property type="match status" value="1"/>
</dbReference>
<feature type="domain" description="PAS" evidence="3">
    <location>
        <begin position="246"/>
        <end position="286"/>
    </location>
</feature>
<dbReference type="Gene3D" id="3.30.450.20">
    <property type="entry name" value="PAS domain"/>
    <property type="match status" value="2"/>
</dbReference>
<dbReference type="InterPro" id="IPR000014">
    <property type="entry name" value="PAS"/>
</dbReference>
<evidence type="ECO:0000313" key="7">
    <source>
        <dbReference type="Proteomes" id="UP000242310"/>
    </source>
</evidence>
<organism evidence="6 7">
    <name type="scientific">Salsuginibacillus halophilus</name>
    <dbReference type="NCBI Taxonomy" id="517424"/>
    <lineage>
        <taxon>Bacteria</taxon>
        <taxon>Bacillati</taxon>
        <taxon>Bacillota</taxon>
        <taxon>Bacilli</taxon>
        <taxon>Bacillales</taxon>
        <taxon>Bacillaceae</taxon>
        <taxon>Salsuginibacillus</taxon>
    </lineage>
</organism>
<dbReference type="GO" id="GO:0043709">
    <property type="term" value="P:cell adhesion involved in single-species biofilm formation"/>
    <property type="evidence" value="ECO:0007669"/>
    <property type="project" value="TreeGrafter"/>
</dbReference>
<keyword evidence="2" id="KW-0175">Coiled coil</keyword>
<dbReference type="Gene3D" id="3.30.70.270">
    <property type="match status" value="1"/>
</dbReference>
<dbReference type="GO" id="GO:0005886">
    <property type="term" value="C:plasma membrane"/>
    <property type="evidence" value="ECO:0007669"/>
    <property type="project" value="TreeGrafter"/>
</dbReference>
<dbReference type="Pfam" id="PF13188">
    <property type="entry name" value="PAS_8"/>
    <property type="match status" value="2"/>
</dbReference>
<dbReference type="InterPro" id="IPR029787">
    <property type="entry name" value="Nucleotide_cyclase"/>
</dbReference>
<reference evidence="6 7" key="1">
    <citation type="submission" date="2018-03" db="EMBL/GenBank/DDBJ databases">
        <title>Genomic Encyclopedia of Type Strains, Phase III (KMG-III): the genomes of soil and plant-associated and newly described type strains.</title>
        <authorList>
            <person name="Whitman W."/>
        </authorList>
    </citation>
    <scope>NUCLEOTIDE SEQUENCE [LARGE SCALE GENOMIC DNA]</scope>
    <source>
        <strain evidence="6 7">CGMCC 1.07653</strain>
    </source>
</reference>
<feature type="transmembrane region" description="Helical" evidence="1">
    <location>
        <begin position="214"/>
        <end position="234"/>
    </location>
</feature>
<proteinExistence type="predicted"/>
<dbReference type="FunFam" id="3.30.70.270:FF:000001">
    <property type="entry name" value="Diguanylate cyclase domain protein"/>
    <property type="match status" value="1"/>
</dbReference>
<feature type="transmembrane region" description="Helical" evidence="1">
    <location>
        <begin position="12"/>
        <end position="31"/>
    </location>
</feature>
<dbReference type="CDD" id="cd01949">
    <property type="entry name" value="GGDEF"/>
    <property type="match status" value="1"/>
</dbReference>
<keyword evidence="1" id="KW-1133">Transmembrane helix</keyword>
<dbReference type="SMART" id="SM00091">
    <property type="entry name" value="PAS"/>
    <property type="match status" value="2"/>
</dbReference>
<keyword evidence="7" id="KW-1185">Reference proteome</keyword>
<protein>
    <submittedName>
        <fullName evidence="6">PAS domain S-box-containing protein/diguanylate cyclase (GGDEF)-like protein</fullName>
    </submittedName>
</protein>
<dbReference type="SUPFAM" id="SSF55073">
    <property type="entry name" value="Nucleotide cyclase"/>
    <property type="match status" value="1"/>
</dbReference>
<dbReference type="PROSITE" id="PS50924">
    <property type="entry name" value="MHYT"/>
    <property type="match status" value="1"/>
</dbReference>
<evidence type="ECO:0000313" key="6">
    <source>
        <dbReference type="EMBL" id="PSL42731.1"/>
    </source>
</evidence>
<dbReference type="PROSITE" id="PS50887">
    <property type="entry name" value="GGDEF"/>
    <property type="match status" value="1"/>
</dbReference>
<dbReference type="PANTHER" id="PTHR45138">
    <property type="entry name" value="REGULATORY COMPONENTS OF SENSORY TRANSDUCTION SYSTEM"/>
    <property type="match status" value="1"/>
</dbReference>
<feature type="transmembrane region" description="Helical" evidence="1">
    <location>
        <begin position="70"/>
        <end position="92"/>
    </location>
</feature>
<dbReference type="PROSITE" id="PS50112">
    <property type="entry name" value="PAS"/>
    <property type="match status" value="1"/>
</dbReference>
<dbReference type="NCBIfam" id="TIGR00254">
    <property type="entry name" value="GGDEF"/>
    <property type="match status" value="1"/>
</dbReference>